<dbReference type="Proteomes" id="UP000247702">
    <property type="component" value="Unassembled WGS sequence"/>
</dbReference>
<comment type="caution">
    <text evidence="1">The sequence shown here is derived from an EMBL/GenBank/DDBJ whole genome shotgun (WGS) entry which is preliminary data.</text>
</comment>
<gene>
    <name evidence="1" type="ORF">RclHR1_24660001</name>
</gene>
<evidence type="ECO:0000313" key="2">
    <source>
        <dbReference type="Proteomes" id="UP000247702"/>
    </source>
</evidence>
<reference evidence="1 2" key="1">
    <citation type="submission" date="2017-11" db="EMBL/GenBank/DDBJ databases">
        <title>The genome of Rhizophagus clarus HR1 reveals common genetic basis of auxotrophy among arbuscular mycorrhizal fungi.</title>
        <authorList>
            <person name="Kobayashi Y."/>
        </authorList>
    </citation>
    <scope>NUCLEOTIDE SEQUENCE [LARGE SCALE GENOMIC DNA]</scope>
    <source>
        <strain evidence="1 2">HR1</strain>
    </source>
</reference>
<name>A0A2Z6R2K2_9GLOM</name>
<accession>A0A2Z6R2K2</accession>
<organism evidence="1 2">
    <name type="scientific">Rhizophagus clarus</name>
    <dbReference type="NCBI Taxonomy" id="94130"/>
    <lineage>
        <taxon>Eukaryota</taxon>
        <taxon>Fungi</taxon>
        <taxon>Fungi incertae sedis</taxon>
        <taxon>Mucoromycota</taxon>
        <taxon>Glomeromycotina</taxon>
        <taxon>Glomeromycetes</taxon>
        <taxon>Glomerales</taxon>
        <taxon>Glomeraceae</taxon>
        <taxon>Rhizophagus</taxon>
    </lineage>
</organism>
<sequence>MLKKAIERIKILPNFIKTISNLFKNRQNQVITTYGLTDPYDVLIGIDQGEVILPLLWCIYYDPLLCEIEQRKLGYTLKASKIALNKFYGEDTSEETEKLTISSSAYMDDTQWLAPSQNNLEKILEIADQCVKSMCTMCTYAH</sequence>
<proteinExistence type="predicted"/>
<evidence type="ECO:0000313" key="1">
    <source>
        <dbReference type="EMBL" id="GBB95042.1"/>
    </source>
</evidence>
<keyword evidence="2" id="KW-1185">Reference proteome</keyword>
<dbReference type="EMBL" id="BEXD01001631">
    <property type="protein sequence ID" value="GBB95042.1"/>
    <property type="molecule type" value="Genomic_DNA"/>
</dbReference>
<protein>
    <submittedName>
        <fullName evidence="1">Uncharacterized protein</fullName>
    </submittedName>
</protein>
<dbReference type="AlphaFoldDB" id="A0A2Z6R2K2"/>